<dbReference type="PANTHER" id="PTHR12217:SF4">
    <property type="entry name" value="EUKARYOTIC TRANSLATION INITIATION FACTOR 2D"/>
    <property type="match status" value="1"/>
</dbReference>
<accession>A0A7E4VAA6</accession>
<feature type="domain" description="SUI1" evidence="3">
    <location>
        <begin position="477"/>
        <end position="550"/>
    </location>
</feature>
<dbReference type="PROSITE" id="PS50890">
    <property type="entry name" value="PUA"/>
    <property type="match status" value="1"/>
</dbReference>
<dbReference type="InterPro" id="IPR001950">
    <property type="entry name" value="SUI1"/>
</dbReference>
<sequence>MFKRPFVVKSNTFIRSSDRRALLNRINGYNAETFGKTPFALAVVNLPTGETVNVYTVDKQPIFFELVPQKLMCPTVYIGWLYPKAFPTFFVPEQALVFIRNGADLMLPGVLHSEEHPLPNVEKGDPVFISVRDSANKTVIGPYAVGKTLMSTVDMFLNNMKGKGVHILHLYQDELWAFGNRDSVPSFAAKDVLDVVDKYSESEKVYTNTVDVDLAAEFNTDEVLEAFGIVLDKASIDDTPEEPEDEPESEDELLRRVFLYAVNNKIPADQKYPIDAGQFYASFILKSLPEGRRLDIKKTSWKKFTVFLNDVNSTAGEGNWFVKVSSKKGIDSITELNTKHPEVKSAKSLTPNSSEPRKPASGANGRVDITEQLSITDSSLNALKALIPKCPYRKGDLVTQSNVAKAVLDYITLQCLVKPGGKCQLDDTLSGIMTNFSNGVININDVVQKICGSMTKTYVISTPDGRTITKKTQLQSIEFKVEKRAGNKQVTLVNNLSCFGIDVKEIASKVATGVATGATVNAEAPVCVGPQLLVNGNQINYIAELLQKTYGLNKKYIKGMDLGVKTKKGGRK</sequence>
<dbReference type="Pfam" id="PF01253">
    <property type="entry name" value="SUI1"/>
    <property type="match status" value="1"/>
</dbReference>
<dbReference type="InterPro" id="IPR036877">
    <property type="entry name" value="SUI1_dom_sf"/>
</dbReference>
<dbReference type="Gene3D" id="3.10.400.20">
    <property type="match status" value="1"/>
</dbReference>
<keyword evidence="4" id="KW-1185">Reference proteome</keyword>
<dbReference type="InterPro" id="IPR048248">
    <property type="entry name" value="PUA_eIF2d-like"/>
</dbReference>
<dbReference type="AlphaFoldDB" id="A0A7E4VAA6"/>
<dbReference type="Proteomes" id="UP000492821">
    <property type="component" value="Unassembled WGS sequence"/>
</dbReference>
<evidence type="ECO:0000259" key="3">
    <source>
        <dbReference type="PROSITE" id="PS50296"/>
    </source>
</evidence>
<dbReference type="CDD" id="cd11608">
    <property type="entry name" value="eIF2D_C"/>
    <property type="match status" value="1"/>
</dbReference>
<feature type="region of interest" description="Disordered" evidence="2">
    <location>
        <begin position="335"/>
        <end position="366"/>
    </location>
</feature>
<dbReference type="Pfam" id="PF26292">
    <property type="entry name" value="PUA_elF2D"/>
    <property type="match status" value="1"/>
</dbReference>
<reference evidence="5" key="2">
    <citation type="submission" date="2020-10" db="UniProtKB">
        <authorList>
            <consortium name="WormBaseParasite"/>
        </authorList>
    </citation>
    <scope>IDENTIFICATION</scope>
</reference>
<dbReference type="InterPro" id="IPR004521">
    <property type="entry name" value="Uncharacterised_CHP00451"/>
</dbReference>
<dbReference type="PANTHER" id="PTHR12217">
    <property type="entry name" value="EUKARYOTIC TRANSLATION INITIATION FACTOR 2D"/>
    <property type="match status" value="1"/>
</dbReference>
<keyword evidence="1" id="KW-0963">Cytoplasm</keyword>
<dbReference type="Pfam" id="PF17832">
    <property type="entry name" value="Pre-PUA"/>
    <property type="match status" value="1"/>
</dbReference>
<dbReference type="CDD" id="cd21156">
    <property type="entry name" value="PUA_eIF2d-like"/>
    <property type="match status" value="1"/>
</dbReference>
<protein>
    <submittedName>
        <fullName evidence="5">SUI1 domain-containing protein</fullName>
    </submittedName>
</protein>
<dbReference type="InterPro" id="IPR039759">
    <property type="entry name" value="eIF2D_SUI1"/>
</dbReference>
<dbReference type="InterPro" id="IPR057429">
    <property type="entry name" value="WH_eIF2D"/>
</dbReference>
<dbReference type="GO" id="GO:0003743">
    <property type="term" value="F:translation initiation factor activity"/>
    <property type="evidence" value="ECO:0007669"/>
    <property type="project" value="InterPro"/>
</dbReference>
<dbReference type="Pfam" id="PF25304">
    <property type="entry name" value="WHD_eIF2D"/>
    <property type="match status" value="1"/>
</dbReference>
<evidence type="ECO:0000313" key="4">
    <source>
        <dbReference type="Proteomes" id="UP000492821"/>
    </source>
</evidence>
<proteinExistence type="predicted"/>
<dbReference type="PROSITE" id="PS50296">
    <property type="entry name" value="SUI1"/>
    <property type="match status" value="1"/>
</dbReference>
<dbReference type="Gene3D" id="3.30.780.10">
    <property type="entry name" value="SUI1-like domain"/>
    <property type="match status" value="1"/>
</dbReference>
<name>A0A7E4VAA6_PANRE</name>
<dbReference type="SUPFAM" id="SSF88697">
    <property type="entry name" value="PUA domain-like"/>
    <property type="match status" value="1"/>
</dbReference>
<dbReference type="InterPro" id="IPR041366">
    <property type="entry name" value="Pre-PUA"/>
</dbReference>
<evidence type="ECO:0000313" key="5">
    <source>
        <dbReference type="WBParaSite" id="Pan_g18443.t1"/>
    </source>
</evidence>
<dbReference type="InterPro" id="IPR039757">
    <property type="entry name" value="EIF2D"/>
</dbReference>
<evidence type="ECO:0000256" key="2">
    <source>
        <dbReference type="SAM" id="MobiDB-lite"/>
    </source>
</evidence>
<evidence type="ECO:0000256" key="1">
    <source>
        <dbReference type="ARBA" id="ARBA00022490"/>
    </source>
</evidence>
<dbReference type="WBParaSite" id="Pan_g18443.t1">
    <property type="protein sequence ID" value="Pan_g18443.t1"/>
    <property type="gene ID" value="Pan_g18443"/>
</dbReference>
<reference evidence="4" key="1">
    <citation type="journal article" date="2013" name="Genetics">
        <title>The draft genome and transcriptome of Panagrellus redivivus are shaped by the harsh demands of a free-living lifestyle.</title>
        <authorList>
            <person name="Srinivasan J."/>
            <person name="Dillman A.R."/>
            <person name="Macchietto M.G."/>
            <person name="Heikkinen L."/>
            <person name="Lakso M."/>
            <person name="Fracchia K.M."/>
            <person name="Antoshechkin I."/>
            <person name="Mortazavi A."/>
            <person name="Wong G."/>
            <person name="Sternberg P.W."/>
        </authorList>
    </citation>
    <scope>NUCLEOTIDE SEQUENCE [LARGE SCALE GENOMIC DNA]</scope>
    <source>
        <strain evidence="4">MT8872</strain>
    </source>
</reference>
<dbReference type="GO" id="GO:0001731">
    <property type="term" value="P:formation of translation preinitiation complex"/>
    <property type="evidence" value="ECO:0007669"/>
    <property type="project" value="InterPro"/>
</dbReference>
<dbReference type="GO" id="GO:0003723">
    <property type="term" value="F:RNA binding"/>
    <property type="evidence" value="ECO:0007669"/>
    <property type="project" value="InterPro"/>
</dbReference>
<organism evidence="4 5">
    <name type="scientific">Panagrellus redivivus</name>
    <name type="common">Microworm</name>
    <dbReference type="NCBI Taxonomy" id="6233"/>
    <lineage>
        <taxon>Eukaryota</taxon>
        <taxon>Metazoa</taxon>
        <taxon>Ecdysozoa</taxon>
        <taxon>Nematoda</taxon>
        <taxon>Chromadorea</taxon>
        <taxon>Rhabditida</taxon>
        <taxon>Tylenchina</taxon>
        <taxon>Panagrolaimomorpha</taxon>
        <taxon>Panagrolaimoidea</taxon>
        <taxon>Panagrolaimidae</taxon>
        <taxon>Panagrellus</taxon>
    </lineage>
</organism>
<dbReference type="InterPro" id="IPR015947">
    <property type="entry name" value="PUA-like_sf"/>
</dbReference>
<dbReference type="NCBIfam" id="TIGR00451">
    <property type="entry name" value="unchar_dom_2"/>
    <property type="match status" value="1"/>
</dbReference>
<dbReference type="SUPFAM" id="SSF55159">
    <property type="entry name" value="eIF1-like"/>
    <property type="match status" value="1"/>
</dbReference>